<sequence length="265" mass="29820">MAVSSVPTPLPFSERALPKTLCLFDVDETLSKARQHATPEMLSLLAQLRKKCAIGFVGGSDLKKIREQISAPDGTADATDIFDYGFAENGLIAFRMGKALASQSFIGWLGEEKYKKMVKFCLRYISELDIPIMRGTFIEFRNGMINISPIGRNASIEERNTFEAYDKQHKIRPKFVQALKDNFGDYGLTFSIGGQISFDVFPCGWDKTFALSHVEKDGWEEIHFFGDKTYEGGNDYEIFSDPRTIGHTVEGPSHTMQLLKEIFSL</sequence>
<dbReference type="GO" id="GO:0006487">
    <property type="term" value="P:protein N-linked glycosylation"/>
    <property type="evidence" value="ECO:0007669"/>
    <property type="project" value="TreeGrafter"/>
</dbReference>
<dbReference type="PANTHER" id="PTHR10466">
    <property type="entry name" value="PHOSPHOMANNOMUTASE"/>
    <property type="match status" value="1"/>
</dbReference>
<keyword evidence="8 12" id="KW-0460">Magnesium</keyword>
<proteinExistence type="inferred from homology"/>
<comment type="catalytic activity">
    <reaction evidence="13">
        <text>alpha-D-mannose 1-phosphate = D-mannose 6-phosphate</text>
        <dbReference type="Rhea" id="RHEA:11140"/>
        <dbReference type="ChEBI" id="CHEBI:58409"/>
        <dbReference type="ChEBI" id="CHEBI:58735"/>
        <dbReference type="EC" id="5.4.2.8"/>
    </reaction>
</comment>
<accession>A0A316U418</accession>
<feature type="binding site" evidence="12">
    <location>
        <position position="227"/>
    </location>
    <ligand>
        <name>Mg(2+)</name>
        <dbReference type="ChEBI" id="CHEBI:18420"/>
        <label>1</label>
    </ligand>
</feature>
<comment type="cofactor">
    <cofactor evidence="12">
        <name>Mg(2+)</name>
        <dbReference type="ChEBI" id="CHEBI:18420"/>
    </cofactor>
</comment>
<dbReference type="GO" id="GO:0009298">
    <property type="term" value="P:GDP-mannose biosynthetic process"/>
    <property type="evidence" value="ECO:0007669"/>
    <property type="project" value="UniProtKB-UniPathway"/>
</dbReference>
<dbReference type="SFLD" id="SFLDS00003">
    <property type="entry name" value="Haloacid_Dehalogenase"/>
    <property type="match status" value="1"/>
</dbReference>
<evidence type="ECO:0000256" key="6">
    <source>
        <dbReference type="ARBA" id="ARBA00022490"/>
    </source>
</evidence>
<feature type="binding site" evidence="11">
    <location>
        <position position="199"/>
    </location>
    <ligand>
        <name>alpha-D-mannose 1-phosphate</name>
        <dbReference type="ChEBI" id="CHEBI:58409"/>
    </ligand>
</feature>
<dbReference type="Gene3D" id="3.30.1240.20">
    <property type="match status" value="1"/>
</dbReference>
<dbReference type="Proteomes" id="UP000245942">
    <property type="component" value="Unassembled WGS sequence"/>
</dbReference>
<feature type="binding site" evidence="12">
    <location>
        <position position="27"/>
    </location>
    <ligand>
        <name>Mg(2+)</name>
        <dbReference type="ChEBI" id="CHEBI:18420"/>
        <label>1</label>
    </ligand>
</feature>
<feature type="binding site" evidence="12">
    <location>
        <position position="244"/>
    </location>
    <ligand>
        <name>Mg(2+)</name>
        <dbReference type="ChEBI" id="CHEBI:18420"/>
        <label>1</label>
    </ligand>
</feature>
<feature type="binding site" evidence="11">
    <location>
        <position position="152"/>
    </location>
    <ligand>
        <name>alpha-D-mannose 1-phosphate</name>
        <dbReference type="ChEBI" id="CHEBI:58409"/>
    </ligand>
</feature>
<dbReference type="InterPro" id="IPR023214">
    <property type="entry name" value="HAD_sf"/>
</dbReference>
<dbReference type="NCBIfam" id="TIGR01484">
    <property type="entry name" value="HAD-SF-IIB"/>
    <property type="match status" value="1"/>
</dbReference>
<dbReference type="SFLD" id="SFLDF00445">
    <property type="entry name" value="alpha-phosphomannomutase"/>
    <property type="match status" value="1"/>
</dbReference>
<evidence type="ECO:0000256" key="1">
    <source>
        <dbReference type="ARBA" id="ARBA00004496"/>
    </source>
</evidence>
<dbReference type="InterPro" id="IPR043169">
    <property type="entry name" value="PMM_cap"/>
</dbReference>
<feature type="active site" description="Nucleophile" evidence="10">
    <location>
        <position position="25"/>
    </location>
</feature>
<protein>
    <recommendedName>
        <fullName evidence="5 13">Phosphomannomutase</fullName>
        <ecNumber evidence="5 13">5.4.2.8</ecNumber>
    </recommendedName>
</protein>
<dbReference type="InterPro" id="IPR006379">
    <property type="entry name" value="HAD-SF_hydro_IIB"/>
</dbReference>
<evidence type="ECO:0000256" key="2">
    <source>
        <dbReference type="ARBA" id="ARBA00004699"/>
    </source>
</evidence>
<comment type="subunit">
    <text evidence="4 13">Homodimer.</text>
</comment>
<dbReference type="RefSeq" id="XP_025347127.1">
    <property type="nucleotide sequence ID" value="XM_025490683.1"/>
</dbReference>
<dbReference type="Pfam" id="PF03332">
    <property type="entry name" value="PMM"/>
    <property type="match status" value="1"/>
</dbReference>
<evidence type="ECO:0000256" key="9">
    <source>
        <dbReference type="ARBA" id="ARBA00023235"/>
    </source>
</evidence>
<dbReference type="GO" id="GO:0006013">
    <property type="term" value="P:mannose metabolic process"/>
    <property type="evidence" value="ECO:0007669"/>
    <property type="project" value="TreeGrafter"/>
</dbReference>
<name>A0A316U418_9BASI</name>
<dbReference type="EC" id="5.4.2.8" evidence="5 13"/>
<feature type="binding site" evidence="12">
    <location>
        <position position="239"/>
    </location>
    <ligand>
        <name>Mg(2+)</name>
        <dbReference type="ChEBI" id="CHEBI:18420"/>
        <label>1</label>
    </ligand>
</feature>
<gene>
    <name evidence="14" type="ORF">BCV69DRAFT_260717</name>
</gene>
<dbReference type="OrthoDB" id="10264771at2759"/>
<keyword evidence="6 13" id="KW-0963">Cytoplasm</keyword>
<dbReference type="GO" id="GO:0005829">
    <property type="term" value="C:cytosol"/>
    <property type="evidence" value="ECO:0007669"/>
    <property type="project" value="TreeGrafter"/>
</dbReference>
<feature type="binding site" evidence="11">
    <location>
        <position position="159"/>
    </location>
    <ligand>
        <name>alpha-D-mannose 1-phosphate</name>
        <dbReference type="ChEBI" id="CHEBI:58409"/>
    </ligand>
</feature>
<evidence type="ECO:0000256" key="4">
    <source>
        <dbReference type="ARBA" id="ARBA00011738"/>
    </source>
</evidence>
<feature type="binding site" evidence="11">
    <location>
        <position position="34"/>
    </location>
    <ligand>
        <name>alpha-D-mannose 1-phosphate</name>
        <dbReference type="ChEBI" id="CHEBI:58409"/>
    </ligand>
</feature>
<dbReference type="CDD" id="cd02585">
    <property type="entry name" value="HAD_PMM"/>
    <property type="match status" value="1"/>
</dbReference>
<dbReference type="InterPro" id="IPR005002">
    <property type="entry name" value="PMM"/>
</dbReference>
<comment type="subcellular location">
    <subcellularLocation>
        <location evidence="1 13">Cytoplasm</location>
    </subcellularLocation>
</comment>
<reference evidence="14 15" key="1">
    <citation type="journal article" date="2018" name="Mol. Biol. Evol.">
        <title>Broad Genomic Sampling Reveals a Smut Pathogenic Ancestry of the Fungal Clade Ustilaginomycotina.</title>
        <authorList>
            <person name="Kijpornyongpan T."/>
            <person name="Mondo S.J."/>
            <person name="Barry K."/>
            <person name="Sandor L."/>
            <person name="Lee J."/>
            <person name="Lipzen A."/>
            <person name="Pangilinan J."/>
            <person name="LaButti K."/>
            <person name="Hainaut M."/>
            <person name="Henrissat B."/>
            <person name="Grigoriev I.V."/>
            <person name="Spatafora J.W."/>
            <person name="Aime M.C."/>
        </authorList>
    </citation>
    <scope>NUCLEOTIDE SEQUENCE [LARGE SCALE GENOMIC DNA]</scope>
    <source>
        <strain evidence="14 15">MCA 4718</strain>
    </source>
</reference>
<keyword evidence="15" id="KW-1185">Reference proteome</keyword>
<dbReference type="AlphaFoldDB" id="A0A316U418"/>
<feature type="binding site" evidence="12">
    <location>
        <position position="25"/>
    </location>
    <ligand>
        <name>Mg(2+)</name>
        <dbReference type="ChEBI" id="CHEBI:18420"/>
        <label>1</label>
    </ligand>
</feature>
<evidence type="ECO:0000256" key="5">
    <source>
        <dbReference type="ARBA" id="ARBA00012730"/>
    </source>
</evidence>
<dbReference type="FunFam" id="3.30.1240.20:FF:000001">
    <property type="entry name" value="Phosphomannomutase"/>
    <property type="match status" value="1"/>
</dbReference>
<dbReference type="STRING" id="1684307.A0A316U418"/>
<feature type="binding site" evidence="11">
    <location>
        <position position="197"/>
    </location>
    <ligand>
        <name>alpha-D-mannose 1-phosphate</name>
        <dbReference type="ChEBI" id="CHEBI:58409"/>
    </ligand>
</feature>
<evidence type="ECO:0000313" key="14">
    <source>
        <dbReference type="EMBL" id="PWN19967.1"/>
    </source>
</evidence>
<dbReference type="SFLD" id="SFLDG01140">
    <property type="entry name" value="C2.B:_Phosphomannomutase_and_P"/>
    <property type="match status" value="1"/>
</dbReference>
<dbReference type="GeneID" id="37012417"/>
<comment type="function">
    <text evidence="13">Involved in the synthesis of the GDP-mannose and dolichol-phosphate-mannose required for a number of critical mannosyl transfer reactions.</text>
</comment>
<comment type="similarity">
    <text evidence="3 13">Belongs to the eukaryotic PMM family.</text>
</comment>
<dbReference type="SUPFAM" id="SSF56784">
    <property type="entry name" value="HAD-like"/>
    <property type="match status" value="1"/>
</dbReference>
<evidence type="ECO:0000256" key="3">
    <source>
        <dbReference type="ARBA" id="ARBA00009736"/>
    </source>
</evidence>
<organism evidence="14 15">
    <name type="scientific">Pseudomicrostroma glucosiphilum</name>
    <dbReference type="NCBI Taxonomy" id="1684307"/>
    <lineage>
        <taxon>Eukaryota</taxon>
        <taxon>Fungi</taxon>
        <taxon>Dikarya</taxon>
        <taxon>Basidiomycota</taxon>
        <taxon>Ustilaginomycotina</taxon>
        <taxon>Exobasidiomycetes</taxon>
        <taxon>Microstromatales</taxon>
        <taxon>Microstromatales incertae sedis</taxon>
        <taxon>Pseudomicrostroma</taxon>
    </lineage>
</organism>
<dbReference type="InterPro" id="IPR036412">
    <property type="entry name" value="HAD-like_sf"/>
</dbReference>
<dbReference type="GO" id="GO:0046872">
    <property type="term" value="F:metal ion binding"/>
    <property type="evidence" value="ECO:0007669"/>
    <property type="project" value="UniProtKB-KW"/>
</dbReference>
<dbReference type="SFLD" id="SFLDG01143">
    <property type="entry name" value="C2.B.3:_Phosphomannomutase_Lik"/>
    <property type="match status" value="1"/>
</dbReference>
<evidence type="ECO:0000313" key="15">
    <source>
        <dbReference type="Proteomes" id="UP000245942"/>
    </source>
</evidence>
<evidence type="ECO:0000256" key="11">
    <source>
        <dbReference type="PIRSR" id="PIRSR605002-2"/>
    </source>
</evidence>
<evidence type="ECO:0000256" key="8">
    <source>
        <dbReference type="ARBA" id="ARBA00022842"/>
    </source>
</evidence>
<dbReference type="EMBL" id="KZ819329">
    <property type="protein sequence ID" value="PWN19967.1"/>
    <property type="molecule type" value="Genomic_DNA"/>
</dbReference>
<evidence type="ECO:0000256" key="13">
    <source>
        <dbReference type="RuleBase" id="RU361118"/>
    </source>
</evidence>
<keyword evidence="7 12" id="KW-0479">Metal-binding</keyword>
<evidence type="ECO:0000256" key="10">
    <source>
        <dbReference type="PIRSR" id="PIRSR605002-1"/>
    </source>
</evidence>
<feature type="binding site" evidence="12">
    <location>
        <position position="241"/>
    </location>
    <ligand>
        <name>Mg(2+)</name>
        <dbReference type="ChEBI" id="CHEBI:18420"/>
        <label>1</label>
    </ligand>
</feature>
<feature type="binding site" evidence="11">
    <location>
        <position position="141"/>
    </location>
    <ligand>
        <name>alpha-D-mannose 1-phosphate</name>
        <dbReference type="ChEBI" id="CHEBI:58409"/>
    </ligand>
</feature>
<evidence type="ECO:0000256" key="7">
    <source>
        <dbReference type="ARBA" id="ARBA00022723"/>
    </source>
</evidence>
<keyword evidence="9 13" id="KW-0413">Isomerase</keyword>
<dbReference type="UniPathway" id="UPA00126">
    <property type="reaction ID" value="UER00424"/>
</dbReference>
<dbReference type="Gene3D" id="3.40.50.1000">
    <property type="entry name" value="HAD superfamily/HAD-like"/>
    <property type="match status" value="1"/>
</dbReference>
<comment type="pathway">
    <text evidence="2 13">Nucleotide-sugar biosynthesis; GDP-alpha-D-mannose biosynthesis; alpha-D-mannose 1-phosphate from D-fructose 6-phosphate: step 2/2.</text>
</comment>
<dbReference type="PANTHER" id="PTHR10466:SF0">
    <property type="entry name" value="PHOSPHOMANNOMUTASE"/>
    <property type="match status" value="1"/>
</dbReference>
<dbReference type="GO" id="GO:0004615">
    <property type="term" value="F:phosphomannomutase activity"/>
    <property type="evidence" value="ECO:0007669"/>
    <property type="project" value="UniProtKB-EC"/>
</dbReference>
<evidence type="ECO:0000256" key="12">
    <source>
        <dbReference type="PIRSR" id="PIRSR605002-3"/>
    </source>
</evidence>
<feature type="active site" description="Proton donor/acceptor" evidence="10">
    <location>
        <position position="27"/>
    </location>
</feature>